<feature type="compositionally biased region" description="Acidic residues" evidence="19">
    <location>
        <begin position="9"/>
        <end position="24"/>
    </location>
</feature>
<evidence type="ECO:0000256" key="15">
    <source>
        <dbReference type="ARBA" id="ARBA00022842"/>
    </source>
</evidence>
<evidence type="ECO:0000256" key="11">
    <source>
        <dbReference type="ARBA" id="ARBA00022741"/>
    </source>
</evidence>
<keyword evidence="21" id="KW-1185">Reference proteome</keyword>
<keyword evidence="14" id="KW-0067">ATP-binding</keyword>
<dbReference type="PROSITE" id="PS01245">
    <property type="entry name" value="RIO1"/>
    <property type="match status" value="1"/>
</dbReference>
<organism evidence="21 22">
    <name type="scientific">Ditylenchus dipsaci</name>
    <dbReference type="NCBI Taxonomy" id="166011"/>
    <lineage>
        <taxon>Eukaryota</taxon>
        <taxon>Metazoa</taxon>
        <taxon>Ecdysozoa</taxon>
        <taxon>Nematoda</taxon>
        <taxon>Chromadorea</taxon>
        <taxon>Rhabditida</taxon>
        <taxon>Tylenchina</taxon>
        <taxon>Tylenchomorpha</taxon>
        <taxon>Sphaerularioidea</taxon>
        <taxon>Anguinidae</taxon>
        <taxon>Anguininae</taxon>
        <taxon>Ditylenchus</taxon>
    </lineage>
</organism>
<evidence type="ECO:0000313" key="21">
    <source>
        <dbReference type="Proteomes" id="UP000887574"/>
    </source>
</evidence>
<evidence type="ECO:0000256" key="10">
    <source>
        <dbReference type="ARBA" id="ARBA00022723"/>
    </source>
</evidence>
<dbReference type="InterPro" id="IPR000719">
    <property type="entry name" value="Prot_kinase_dom"/>
</dbReference>
<keyword evidence="12" id="KW-0418">Kinase</keyword>
<dbReference type="PROSITE" id="PS50011">
    <property type="entry name" value="PROTEIN_KINASE_DOM"/>
    <property type="match status" value="1"/>
</dbReference>
<evidence type="ECO:0000256" key="17">
    <source>
        <dbReference type="ARBA" id="ARBA00048679"/>
    </source>
</evidence>
<feature type="region of interest" description="Disordered" evidence="19">
    <location>
        <begin position="43"/>
        <end position="62"/>
    </location>
</feature>
<reference evidence="22" key="1">
    <citation type="submission" date="2022-11" db="UniProtKB">
        <authorList>
            <consortium name="WormBaseParasite"/>
        </authorList>
    </citation>
    <scope>IDENTIFICATION</scope>
</reference>
<dbReference type="AlphaFoldDB" id="A0A915CMV8"/>
<dbReference type="Pfam" id="PF01163">
    <property type="entry name" value="RIO1"/>
    <property type="match status" value="1"/>
</dbReference>
<keyword evidence="10" id="KW-0479">Metal-binding</keyword>
<evidence type="ECO:0000256" key="7">
    <source>
        <dbReference type="ARBA" id="ARBA00022517"/>
    </source>
</evidence>
<dbReference type="GO" id="GO:0004674">
    <property type="term" value="F:protein serine/threonine kinase activity"/>
    <property type="evidence" value="ECO:0007669"/>
    <property type="project" value="UniProtKB-KW"/>
</dbReference>
<proteinExistence type="inferred from homology"/>
<comment type="similarity">
    <text evidence="3">Belongs to the protein kinase superfamily. RIO-type Ser/Thr kinase family.</text>
</comment>
<feature type="compositionally biased region" description="Polar residues" evidence="19">
    <location>
        <begin position="44"/>
        <end position="62"/>
    </location>
</feature>
<comment type="subcellular location">
    <subcellularLocation>
        <location evidence="2">Cytoplasm</location>
    </subcellularLocation>
</comment>
<keyword evidence="6" id="KW-0963">Cytoplasm</keyword>
<dbReference type="InterPro" id="IPR018935">
    <property type="entry name" value="RIO_kinase_CS"/>
</dbReference>
<evidence type="ECO:0000259" key="20">
    <source>
        <dbReference type="PROSITE" id="PS50011"/>
    </source>
</evidence>
<dbReference type="InterPro" id="IPR000687">
    <property type="entry name" value="RIO_kinase"/>
</dbReference>
<keyword evidence="7" id="KW-0690">Ribosome biogenesis</keyword>
<evidence type="ECO:0000256" key="8">
    <source>
        <dbReference type="ARBA" id="ARBA00022527"/>
    </source>
</evidence>
<name>A0A915CMV8_9BILA</name>
<evidence type="ECO:0000256" key="14">
    <source>
        <dbReference type="ARBA" id="ARBA00022840"/>
    </source>
</evidence>
<evidence type="ECO:0000256" key="1">
    <source>
        <dbReference type="ARBA" id="ARBA00001946"/>
    </source>
</evidence>
<dbReference type="EC" id="2.7.11.1" evidence="4"/>
<dbReference type="InterPro" id="IPR051272">
    <property type="entry name" value="RIO-type_Ser/Thr_kinase"/>
</dbReference>
<evidence type="ECO:0000256" key="2">
    <source>
        <dbReference type="ARBA" id="ARBA00004496"/>
    </source>
</evidence>
<dbReference type="GO" id="GO:0042254">
    <property type="term" value="P:ribosome biogenesis"/>
    <property type="evidence" value="ECO:0007669"/>
    <property type="project" value="UniProtKB-KW"/>
</dbReference>
<accession>A0A915CMV8</accession>
<evidence type="ECO:0000256" key="3">
    <source>
        <dbReference type="ARBA" id="ARBA00009196"/>
    </source>
</evidence>
<evidence type="ECO:0000256" key="9">
    <source>
        <dbReference type="ARBA" id="ARBA00022679"/>
    </source>
</evidence>
<dbReference type="Gene3D" id="1.10.510.10">
    <property type="entry name" value="Transferase(Phosphotransferase) domain 1"/>
    <property type="match status" value="1"/>
</dbReference>
<comment type="catalytic activity">
    <reaction evidence="17">
        <text>L-seryl-[protein] + ATP = O-phospho-L-seryl-[protein] + ADP + H(+)</text>
        <dbReference type="Rhea" id="RHEA:17989"/>
        <dbReference type="Rhea" id="RHEA-COMP:9863"/>
        <dbReference type="Rhea" id="RHEA-COMP:11604"/>
        <dbReference type="ChEBI" id="CHEBI:15378"/>
        <dbReference type="ChEBI" id="CHEBI:29999"/>
        <dbReference type="ChEBI" id="CHEBI:30616"/>
        <dbReference type="ChEBI" id="CHEBI:83421"/>
        <dbReference type="ChEBI" id="CHEBI:456216"/>
        <dbReference type="EC" id="2.7.11.1"/>
    </reaction>
</comment>
<dbReference type="InterPro" id="IPR011009">
    <property type="entry name" value="Kinase-like_dom_sf"/>
</dbReference>
<dbReference type="GO" id="GO:0005737">
    <property type="term" value="C:cytoplasm"/>
    <property type="evidence" value="ECO:0007669"/>
    <property type="project" value="UniProtKB-SubCell"/>
</dbReference>
<dbReference type="CDD" id="cd05147">
    <property type="entry name" value="RIO1_euk"/>
    <property type="match status" value="1"/>
</dbReference>
<keyword evidence="15" id="KW-0460">Magnesium</keyword>
<keyword evidence="13" id="KW-0378">Hydrolase</keyword>
<evidence type="ECO:0000256" key="6">
    <source>
        <dbReference type="ARBA" id="ARBA00022490"/>
    </source>
</evidence>
<keyword evidence="8" id="KW-0723">Serine/threonine-protein kinase</keyword>
<evidence type="ECO:0000256" key="16">
    <source>
        <dbReference type="ARBA" id="ARBA00047899"/>
    </source>
</evidence>
<keyword evidence="11" id="KW-0547">Nucleotide-binding</keyword>
<dbReference type="WBParaSite" id="jg10658">
    <property type="protein sequence ID" value="jg10658"/>
    <property type="gene ID" value="jg10658"/>
</dbReference>
<comment type="catalytic activity">
    <reaction evidence="16">
        <text>L-threonyl-[protein] + ATP = O-phospho-L-threonyl-[protein] + ADP + H(+)</text>
        <dbReference type="Rhea" id="RHEA:46608"/>
        <dbReference type="Rhea" id="RHEA-COMP:11060"/>
        <dbReference type="Rhea" id="RHEA-COMP:11605"/>
        <dbReference type="ChEBI" id="CHEBI:15378"/>
        <dbReference type="ChEBI" id="CHEBI:30013"/>
        <dbReference type="ChEBI" id="CHEBI:30616"/>
        <dbReference type="ChEBI" id="CHEBI:61977"/>
        <dbReference type="ChEBI" id="CHEBI:456216"/>
        <dbReference type="EC" id="2.7.11.1"/>
    </reaction>
</comment>
<evidence type="ECO:0000256" key="13">
    <source>
        <dbReference type="ARBA" id="ARBA00022801"/>
    </source>
</evidence>
<evidence type="ECO:0000256" key="19">
    <source>
        <dbReference type="SAM" id="MobiDB-lite"/>
    </source>
</evidence>
<protein>
    <recommendedName>
        <fullName evidence="5">Serine/threonine-protein kinase RIO1</fullName>
        <ecNumber evidence="4">2.7.11.1</ecNumber>
    </recommendedName>
    <alternativeName>
        <fullName evidence="18">Serine/threonine-protein kinase rio1</fullName>
    </alternativeName>
</protein>
<dbReference type="Proteomes" id="UP000887574">
    <property type="component" value="Unplaced"/>
</dbReference>
<dbReference type="Gene3D" id="3.30.200.20">
    <property type="entry name" value="Phosphorylase Kinase, domain 1"/>
    <property type="match status" value="1"/>
</dbReference>
<evidence type="ECO:0000256" key="18">
    <source>
        <dbReference type="ARBA" id="ARBA00068838"/>
    </source>
</evidence>
<dbReference type="FunFam" id="3.30.200.20:FF:000148">
    <property type="entry name" value="Serine/threonine-protein kinase RIO1"/>
    <property type="match status" value="1"/>
</dbReference>
<evidence type="ECO:0000256" key="12">
    <source>
        <dbReference type="ARBA" id="ARBA00022777"/>
    </source>
</evidence>
<evidence type="ECO:0000256" key="5">
    <source>
        <dbReference type="ARBA" id="ARBA00016038"/>
    </source>
</evidence>
<dbReference type="GO" id="GO:0046872">
    <property type="term" value="F:metal ion binding"/>
    <property type="evidence" value="ECO:0007669"/>
    <property type="project" value="UniProtKB-KW"/>
</dbReference>
<sequence>MQAIASSGGEEEWQVDEDSASDFEDILDDYEDYDGDFTKKLNAARTNSQQPNKQTLNPNNAGLRSQQLRSGEAFIQQHLDGAGNDKRHNKNRDRQDRATVEQRGVFENLEGCISTGKEANVYHAITKDGKSLAVKIYKTSILTFKDRDRYVTGEFRYRNGYCRHNPRKMVATWAEKEIRNLQRMLLAGLPVPKPVLLKSHVLVMEFIGENGWSAPLLKNADLDMQLADRLYCDCVRIMRELYRKCKLVHADLSEYNILVLNQKLVIIDVSQSVEHDHPHSLEFLRSDVTNVTRFFKDHGAAVLAIASYLR</sequence>
<keyword evidence="9" id="KW-0808">Transferase</keyword>
<dbReference type="GO" id="GO:0016787">
    <property type="term" value="F:hydrolase activity"/>
    <property type="evidence" value="ECO:0007669"/>
    <property type="project" value="UniProtKB-KW"/>
</dbReference>
<dbReference type="SMART" id="SM00090">
    <property type="entry name" value="RIO"/>
    <property type="match status" value="1"/>
</dbReference>
<comment type="cofactor">
    <cofactor evidence="1">
        <name>Mg(2+)</name>
        <dbReference type="ChEBI" id="CHEBI:18420"/>
    </cofactor>
</comment>
<dbReference type="InterPro" id="IPR018934">
    <property type="entry name" value="RIO_dom"/>
</dbReference>
<dbReference type="GO" id="GO:0005524">
    <property type="term" value="F:ATP binding"/>
    <property type="evidence" value="ECO:0007669"/>
    <property type="project" value="UniProtKB-KW"/>
</dbReference>
<dbReference type="SUPFAM" id="SSF56112">
    <property type="entry name" value="Protein kinase-like (PK-like)"/>
    <property type="match status" value="1"/>
</dbReference>
<dbReference type="PANTHER" id="PTHR45723">
    <property type="entry name" value="SERINE/THREONINE-PROTEIN KINASE RIO1"/>
    <property type="match status" value="1"/>
</dbReference>
<evidence type="ECO:0000256" key="4">
    <source>
        <dbReference type="ARBA" id="ARBA00012513"/>
    </source>
</evidence>
<evidence type="ECO:0000313" key="22">
    <source>
        <dbReference type="WBParaSite" id="jg10658"/>
    </source>
</evidence>
<feature type="region of interest" description="Disordered" evidence="19">
    <location>
        <begin position="1"/>
        <end position="24"/>
    </location>
</feature>
<feature type="domain" description="Protein kinase" evidence="20">
    <location>
        <begin position="107"/>
        <end position="310"/>
    </location>
</feature>